<organism evidence="12 13">
    <name type="scientific">Chlorobaculum limnaeum</name>
    <dbReference type="NCBI Taxonomy" id="274537"/>
    <lineage>
        <taxon>Bacteria</taxon>
        <taxon>Pseudomonadati</taxon>
        <taxon>Chlorobiota</taxon>
        <taxon>Chlorobiia</taxon>
        <taxon>Chlorobiales</taxon>
        <taxon>Chlorobiaceae</taxon>
        <taxon>Chlorobaculum</taxon>
    </lineage>
</organism>
<evidence type="ECO:0000256" key="3">
    <source>
        <dbReference type="ARBA" id="ARBA00022475"/>
    </source>
</evidence>
<feature type="transmembrane region" description="Helical" evidence="9">
    <location>
        <begin position="239"/>
        <end position="267"/>
    </location>
</feature>
<dbReference type="Gene3D" id="1.20.1560.10">
    <property type="entry name" value="ABC transporter type 1, transmembrane domain"/>
    <property type="match status" value="1"/>
</dbReference>
<evidence type="ECO:0000256" key="6">
    <source>
        <dbReference type="ARBA" id="ARBA00022840"/>
    </source>
</evidence>
<keyword evidence="3" id="KW-1003">Cell membrane</keyword>
<feature type="domain" description="ABC transmembrane type-1" evidence="11">
    <location>
        <begin position="19"/>
        <end position="302"/>
    </location>
</feature>
<feature type="transmembrane region" description="Helical" evidence="9">
    <location>
        <begin position="57"/>
        <end position="76"/>
    </location>
</feature>
<dbReference type="InterPro" id="IPR036640">
    <property type="entry name" value="ABC1_TM_sf"/>
</dbReference>
<dbReference type="FunFam" id="3.40.50.300:FF:000221">
    <property type="entry name" value="Multidrug ABC transporter ATP-binding protein"/>
    <property type="match status" value="1"/>
</dbReference>
<evidence type="ECO:0000256" key="2">
    <source>
        <dbReference type="ARBA" id="ARBA00022448"/>
    </source>
</evidence>
<dbReference type="GO" id="GO:0042883">
    <property type="term" value="P:cysteine transport"/>
    <property type="evidence" value="ECO:0007669"/>
    <property type="project" value="InterPro"/>
</dbReference>
<dbReference type="STRING" id="274537.BIU88_01835"/>
<keyword evidence="8 9" id="KW-0472">Membrane</keyword>
<dbReference type="AlphaFoldDB" id="A0A1D8D3Z6"/>
<dbReference type="Proteomes" id="UP000095185">
    <property type="component" value="Chromosome"/>
</dbReference>
<keyword evidence="4 9" id="KW-0812">Transmembrane</keyword>
<dbReference type="SUPFAM" id="SSF52540">
    <property type="entry name" value="P-loop containing nucleoside triphosphate hydrolases"/>
    <property type="match status" value="1"/>
</dbReference>
<keyword evidence="2" id="KW-0813">Transport</keyword>
<dbReference type="GO" id="GO:0140359">
    <property type="term" value="F:ABC-type transporter activity"/>
    <property type="evidence" value="ECO:0007669"/>
    <property type="project" value="InterPro"/>
</dbReference>
<dbReference type="GO" id="GO:0016887">
    <property type="term" value="F:ATP hydrolysis activity"/>
    <property type="evidence" value="ECO:0007669"/>
    <property type="project" value="InterPro"/>
</dbReference>
<gene>
    <name evidence="12" type="ORF">BIU88_01835</name>
</gene>
<keyword evidence="13" id="KW-1185">Reference proteome</keyword>
<comment type="subcellular location">
    <subcellularLocation>
        <location evidence="1">Cell membrane</location>
        <topology evidence="1">Multi-pass membrane protein</topology>
    </subcellularLocation>
</comment>
<dbReference type="InterPro" id="IPR003593">
    <property type="entry name" value="AAA+_ATPase"/>
</dbReference>
<accession>A0A1D8D3Z6</accession>
<dbReference type="InterPro" id="IPR039421">
    <property type="entry name" value="Type_1_exporter"/>
</dbReference>
<dbReference type="Pfam" id="PF00664">
    <property type="entry name" value="ABC_membrane"/>
    <property type="match status" value="1"/>
</dbReference>
<feature type="transmembrane region" description="Helical" evidence="9">
    <location>
        <begin position="161"/>
        <end position="178"/>
    </location>
</feature>
<dbReference type="SMART" id="SM00382">
    <property type="entry name" value="AAA"/>
    <property type="match status" value="1"/>
</dbReference>
<dbReference type="PROSITE" id="PS00211">
    <property type="entry name" value="ABC_TRANSPORTER_1"/>
    <property type="match status" value="1"/>
</dbReference>
<dbReference type="NCBIfam" id="TIGR02857">
    <property type="entry name" value="CydD"/>
    <property type="match status" value="1"/>
</dbReference>
<feature type="domain" description="ABC transporter" evidence="10">
    <location>
        <begin position="338"/>
        <end position="573"/>
    </location>
</feature>
<dbReference type="PANTHER" id="PTHR24221">
    <property type="entry name" value="ATP-BINDING CASSETTE SUB-FAMILY B"/>
    <property type="match status" value="1"/>
</dbReference>
<protein>
    <submittedName>
        <fullName evidence="12">Thiol reductant ABC exporter subunit CydD</fullName>
    </submittedName>
</protein>
<dbReference type="GO" id="GO:0005524">
    <property type="term" value="F:ATP binding"/>
    <property type="evidence" value="ECO:0007669"/>
    <property type="project" value="UniProtKB-KW"/>
</dbReference>
<evidence type="ECO:0000256" key="1">
    <source>
        <dbReference type="ARBA" id="ARBA00004651"/>
    </source>
</evidence>
<dbReference type="CDD" id="cd18584">
    <property type="entry name" value="ABC_6TM_AarD_CydD"/>
    <property type="match status" value="1"/>
</dbReference>
<dbReference type="PANTHER" id="PTHR24221:SF590">
    <property type="entry name" value="COMPONENT LINKED WITH THE ASSEMBLY OF CYTOCHROME' TRANSPORT TRANSMEMBRANE ATP-BINDING PROTEIN ABC TRANSPORTER CYDD-RELATED"/>
    <property type="match status" value="1"/>
</dbReference>
<dbReference type="GO" id="GO:0005886">
    <property type="term" value="C:plasma membrane"/>
    <property type="evidence" value="ECO:0007669"/>
    <property type="project" value="UniProtKB-SubCell"/>
</dbReference>
<keyword evidence="5" id="KW-0547">Nucleotide-binding</keyword>
<dbReference type="RefSeq" id="WP_069808722.1">
    <property type="nucleotide sequence ID" value="NZ_CP017305.1"/>
</dbReference>
<evidence type="ECO:0000259" key="11">
    <source>
        <dbReference type="PROSITE" id="PS50929"/>
    </source>
</evidence>
<name>A0A1D8D3Z6_CHLLM</name>
<feature type="transmembrane region" description="Helical" evidence="9">
    <location>
        <begin position="138"/>
        <end position="155"/>
    </location>
</feature>
<keyword evidence="6" id="KW-0067">ATP-binding</keyword>
<evidence type="ECO:0000256" key="5">
    <source>
        <dbReference type="ARBA" id="ARBA00022741"/>
    </source>
</evidence>
<dbReference type="Gene3D" id="3.40.50.300">
    <property type="entry name" value="P-loop containing nucleotide triphosphate hydrolases"/>
    <property type="match status" value="1"/>
</dbReference>
<feature type="transmembrane region" description="Helical" evidence="9">
    <location>
        <begin position="18"/>
        <end position="37"/>
    </location>
</feature>
<dbReference type="InterPro" id="IPR017871">
    <property type="entry name" value="ABC_transporter-like_CS"/>
</dbReference>
<dbReference type="InterPro" id="IPR011527">
    <property type="entry name" value="ABC1_TM_dom"/>
</dbReference>
<dbReference type="KEGG" id="clz:BIU88_01835"/>
<sequence>MNIDRNLMRLLAEQKRPFIFSGLSGAAGALMLVAQAWMLSGIIEMAFRQAPAWREVLPLVGLFALFSTLRVLFGWAGHHEAKKGTLAIRKTLTERLSGTIAALGPSFARSAQSGRIVTTLLKGVESVDAWFSQYIPQLFLSLIVPVVILVAIFPADWLSGLILVLTAPLIPVFMILIGKRASAATEKQWNTMSRMSGHFLDMLQGLSTLKLFAQAKARRDGIEEASENFRHSTMQVLKIAFLSSLTLELVGTLGTAVVAVSIGVRMLGGHLPFRPGFFALLLVPDFYLTLRQLGTKFHAGMEGVTASKEMYEILDRATEIPEAGSHDLDAVEVSTRPIVIDKVSYRFPGSGKPALDGVSLTIEPGTVTALTGPSGAGKSTLLNLLLRFIEPADGTISLGDRKAWEFSLDSWYRQIAWVPQHPFLFNATIRENLLMARRDATPDEIDKALKQAGLLDMVRSLPDGQETMIGEQGARLSGGEAQRLSLARAFLKDAPLLLLDEPTSHTDPILEAQLRQAMQELMRGRTVVMIAHRLETIRNADRIVVLDGGRLVQSGTHDELMAEDGFYRQAMFSSMEEVAA</sequence>
<evidence type="ECO:0000313" key="12">
    <source>
        <dbReference type="EMBL" id="AOS82994.1"/>
    </source>
</evidence>
<dbReference type="SUPFAM" id="SSF90123">
    <property type="entry name" value="ABC transporter transmembrane region"/>
    <property type="match status" value="1"/>
</dbReference>
<evidence type="ECO:0000256" key="7">
    <source>
        <dbReference type="ARBA" id="ARBA00022989"/>
    </source>
</evidence>
<dbReference type="InterPro" id="IPR027417">
    <property type="entry name" value="P-loop_NTPase"/>
</dbReference>
<keyword evidence="7 9" id="KW-1133">Transmembrane helix</keyword>
<evidence type="ECO:0000259" key="10">
    <source>
        <dbReference type="PROSITE" id="PS50893"/>
    </source>
</evidence>
<proteinExistence type="predicted"/>
<dbReference type="OrthoDB" id="593815at2"/>
<evidence type="ECO:0000313" key="13">
    <source>
        <dbReference type="Proteomes" id="UP000095185"/>
    </source>
</evidence>
<evidence type="ECO:0000256" key="4">
    <source>
        <dbReference type="ARBA" id="ARBA00022692"/>
    </source>
</evidence>
<dbReference type="Pfam" id="PF00005">
    <property type="entry name" value="ABC_tran"/>
    <property type="match status" value="1"/>
</dbReference>
<evidence type="ECO:0000256" key="9">
    <source>
        <dbReference type="SAM" id="Phobius"/>
    </source>
</evidence>
<dbReference type="InterPro" id="IPR014216">
    <property type="entry name" value="ABC_transptr_CydD"/>
</dbReference>
<evidence type="ECO:0000256" key="8">
    <source>
        <dbReference type="ARBA" id="ARBA00023136"/>
    </source>
</evidence>
<dbReference type="EMBL" id="CP017305">
    <property type="protein sequence ID" value="AOS82994.1"/>
    <property type="molecule type" value="Genomic_DNA"/>
</dbReference>
<dbReference type="PROSITE" id="PS50893">
    <property type="entry name" value="ABC_TRANSPORTER_2"/>
    <property type="match status" value="1"/>
</dbReference>
<reference evidence="12" key="1">
    <citation type="submission" date="2016-09" db="EMBL/GenBank/DDBJ databases">
        <title>Genome sequence of Chlorobaculum limnaeum.</title>
        <authorList>
            <person name="Liu Z."/>
            <person name="Tank M."/>
            <person name="Bryant D.A."/>
        </authorList>
    </citation>
    <scope>NUCLEOTIDE SEQUENCE [LARGE SCALE GENOMIC DNA]</scope>
    <source>
        <strain evidence="12">DSM 1677</strain>
    </source>
</reference>
<dbReference type="PROSITE" id="PS50929">
    <property type="entry name" value="ABC_TM1F"/>
    <property type="match status" value="1"/>
</dbReference>
<dbReference type="InterPro" id="IPR003439">
    <property type="entry name" value="ABC_transporter-like_ATP-bd"/>
</dbReference>